<sequence>MLKPENENSGEVVIGIDLGMTYSCITVSRYGKTEIIANDQGNQTTPSFVAFTGDPPPIIPSVSLKTPPVFKIIYYF</sequence>
<proteinExistence type="inferred from homology"/>
<dbReference type="InterPro" id="IPR043129">
    <property type="entry name" value="ATPase_NBD"/>
</dbReference>
<keyword evidence="2" id="KW-0547">Nucleotide-binding</keyword>
<reference evidence="4 5" key="1">
    <citation type="submission" date="2024-04" db="EMBL/GenBank/DDBJ databases">
        <authorList>
            <person name="Fracassetti M."/>
        </authorList>
    </citation>
    <scope>NUCLEOTIDE SEQUENCE [LARGE SCALE GENOMIC DNA]</scope>
</reference>
<organism evidence="4 5">
    <name type="scientific">Linum trigynum</name>
    <dbReference type="NCBI Taxonomy" id="586398"/>
    <lineage>
        <taxon>Eukaryota</taxon>
        <taxon>Viridiplantae</taxon>
        <taxon>Streptophyta</taxon>
        <taxon>Embryophyta</taxon>
        <taxon>Tracheophyta</taxon>
        <taxon>Spermatophyta</taxon>
        <taxon>Magnoliopsida</taxon>
        <taxon>eudicotyledons</taxon>
        <taxon>Gunneridae</taxon>
        <taxon>Pentapetalae</taxon>
        <taxon>rosids</taxon>
        <taxon>fabids</taxon>
        <taxon>Malpighiales</taxon>
        <taxon>Linaceae</taxon>
        <taxon>Linum</taxon>
    </lineage>
</organism>
<dbReference type="InterPro" id="IPR013126">
    <property type="entry name" value="Hsp_70_fam"/>
</dbReference>
<evidence type="ECO:0000313" key="5">
    <source>
        <dbReference type="Proteomes" id="UP001497516"/>
    </source>
</evidence>
<comment type="similarity">
    <text evidence="1">Belongs to the heat shock protein 70 family.</text>
</comment>
<evidence type="ECO:0008006" key="6">
    <source>
        <dbReference type="Google" id="ProtNLM"/>
    </source>
</evidence>
<dbReference type="SUPFAM" id="SSF53067">
    <property type="entry name" value="Actin-like ATPase domain"/>
    <property type="match status" value="1"/>
</dbReference>
<keyword evidence="5" id="KW-1185">Reference proteome</keyword>
<evidence type="ECO:0000256" key="2">
    <source>
        <dbReference type="ARBA" id="ARBA00022741"/>
    </source>
</evidence>
<gene>
    <name evidence="4" type="ORF">LTRI10_LOCUS46341</name>
</gene>
<dbReference type="FunFam" id="3.30.420.40:FF:000028">
    <property type="entry name" value="heat shock 70 kDa protein-like"/>
    <property type="match status" value="1"/>
</dbReference>
<evidence type="ECO:0000256" key="3">
    <source>
        <dbReference type="ARBA" id="ARBA00022840"/>
    </source>
</evidence>
<dbReference type="GO" id="GO:0005524">
    <property type="term" value="F:ATP binding"/>
    <property type="evidence" value="ECO:0007669"/>
    <property type="project" value="UniProtKB-KW"/>
</dbReference>
<evidence type="ECO:0000313" key="4">
    <source>
        <dbReference type="EMBL" id="CAL1406627.1"/>
    </source>
</evidence>
<dbReference type="AlphaFoldDB" id="A0AAV2G8X1"/>
<dbReference type="Pfam" id="PF00012">
    <property type="entry name" value="HSP70"/>
    <property type="match status" value="1"/>
</dbReference>
<dbReference type="PANTHER" id="PTHR19375">
    <property type="entry name" value="HEAT SHOCK PROTEIN 70KDA"/>
    <property type="match status" value="1"/>
</dbReference>
<accession>A0AAV2G8X1</accession>
<protein>
    <recommendedName>
        <fullName evidence="6">Heat shock protein 70</fullName>
    </recommendedName>
</protein>
<dbReference type="GO" id="GO:0140662">
    <property type="term" value="F:ATP-dependent protein folding chaperone"/>
    <property type="evidence" value="ECO:0007669"/>
    <property type="project" value="InterPro"/>
</dbReference>
<dbReference type="Gene3D" id="3.30.420.40">
    <property type="match status" value="1"/>
</dbReference>
<dbReference type="PRINTS" id="PR00301">
    <property type="entry name" value="HEATSHOCK70"/>
</dbReference>
<dbReference type="Proteomes" id="UP001497516">
    <property type="component" value="Chromosome 8"/>
</dbReference>
<name>A0AAV2G8X1_9ROSI</name>
<evidence type="ECO:0000256" key="1">
    <source>
        <dbReference type="ARBA" id="ARBA00007381"/>
    </source>
</evidence>
<dbReference type="EMBL" id="OZ034821">
    <property type="protein sequence ID" value="CAL1406627.1"/>
    <property type="molecule type" value="Genomic_DNA"/>
</dbReference>
<keyword evidence="3" id="KW-0067">ATP-binding</keyword>